<dbReference type="Pfam" id="PF13643">
    <property type="entry name" value="DUF4145"/>
    <property type="match status" value="1"/>
</dbReference>
<dbReference type="Proteomes" id="UP000477386">
    <property type="component" value="Unassembled WGS sequence"/>
</dbReference>
<comment type="caution">
    <text evidence="3">The sequence shown here is derived from an EMBL/GenBank/DDBJ whole genome shotgun (WGS) entry which is preliminary data.</text>
</comment>
<feature type="region of interest" description="Disordered" evidence="1">
    <location>
        <begin position="202"/>
        <end position="224"/>
    </location>
</feature>
<feature type="domain" description="DUF4145" evidence="2">
    <location>
        <begin position="101"/>
        <end position="179"/>
    </location>
</feature>
<name>A0A6M0IJ76_9BACT</name>
<dbReference type="EMBL" id="JAAGNZ010000001">
    <property type="protein sequence ID" value="NEU68264.1"/>
    <property type="molecule type" value="Genomic_DNA"/>
</dbReference>
<sequence length="224" mass="24621">MLTLDDHLKLGKCPHCSVDKPNLVFVSGEFYTQTDNGKDTRYWRTYKCSRCGGVVTASAKIDGYNRKVVQETYPGVDTLSDILPPKVRNFLQQAIETTFAPSGSIMLCASAVDAMLKEKGYSKGSLYKRIDEAAKNGLLTPDMETWAHQVRLDANDERHADENASMPSVEDAKKAVEFTRTLAEFLFVLPAKVTRGIAATNNSESTKLSDPAPSTIISVPNIPN</sequence>
<dbReference type="AlphaFoldDB" id="A0A6M0IJ76"/>
<protein>
    <submittedName>
        <fullName evidence="3">DUF4145 domain-containing protein</fullName>
    </submittedName>
</protein>
<gene>
    <name evidence="3" type="ORF">GK091_15335</name>
</gene>
<organism evidence="3 4">
    <name type="scientific">Spirosoma agri</name>
    <dbReference type="NCBI Taxonomy" id="1987381"/>
    <lineage>
        <taxon>Bacteria</taxon>
        <taxon>Pseudomonadati</taxon>
        <taxon>Bacteroidota</taxon>
        <taxon>Cytophagia</taxon>
        <taxon>Cytophagales</taxon>
        <taxon>Cytophagaceae</taxon>
        <taxon>Spirosoma</taxon>
    </lineage>
</organism>
<evidence type="ECO:0000313" key="4">
    <source>
        <dbReference type="Proteomes" id="UP000477386"/>
    </source>
</evidence>
<keyword evidence="4" id="KW-1185">Reference proteome</keyword>
<accession>A0A6M0IJ76</accession>
<evidence type="ECO:0000256" key="1">
    <source>
        <dbReference type="SAM" id="MobiDB-lite"/>
    </source>
</evidence>
<evidence type="ECO:0000259" key="2">
    <source>
        <dbReference type="Pfam" id="PF13643"/>
    </source>
</evidence>
<proteinExistence type="predicted"/>
<dbReference type="RefSeq" id="WP_164039937.1">
    <property type="nucleotide sequence ID" value="NZ_JAAGNZ010000001.1"/>
</dbReference>
<evidence type="ECO:0000313" key="3">
    <source>
        <dbReference type="EMBL" id="NEU68264.1"/>
    </source>
</evidence>
<dbReference type="InterPro" id="IPR025285">
    <property type="entry name" value="DUF4145"/>
</dbReference>
<reference evidence="3 4" key="1">
    <citation type="submission" date="2020-02" db="EMBL/GenBank/DDBJ databases">
        <title>Draft genome sequence of two Spirosoma agri KCTC 52727 and Spirosoma terrae KCTC 52035.</title>
        <authorList>
            <person name="Rojas J."/>
            <person name="Ambika Manirajan B."/>
            <person name="Ratering S."/>
            <person name="Suarez C."/>
            <person name="Schnell S."/>
        </authorList>
    </citation>
    <scope>NUCLEOTIDE SEQUENCE [LARGE SCALE GENOMIC DNA]</scope>
    <source>
        <strain evidence="3 4">KCTC 52727</strain>
    </source>
</reference>